<dbReference type="UniPathway" id="UPA00767">
    <property type="reaction ID" value="UER00752"/>
</dbReference>
<keyword evidence="3" id="KW-1185">Reference proteome</keyword>
<evidence type="ECO:0000313" key="2">
    <source>
        <dbReference type="EMBL" id="MCI07661.1"/>
    </source>
</evidence>
<dbReference type="Proteomes" id="UP000265520">
    <property type="component" value="Unassembled WGS sequence"/>
</dbReference>
<feature type="non-terminal residue" evidence="2">
    <location>
        <position position="1"/>
    </location>
</feature>
<keyword evidence="2" id="KW-0503">Monooxygenase</keyword>
<protein>
    <submittedName>
        <fullName evidence="2">Squalene monooxygenase 2</fullName>
    </submittedName>
</protein>
<proteinExistence type="predicted"/>
<dbReference type="InterPro" id="IPR036188">
    <property type="entry name" value="FAD/NAD-bd_sf"/>
</dbReference>
<evidence type="ECO:0000313" key="3">
    <source>
        <dbReference type="Proteomes" id="UP000265520"/>
    </source>
</evidence>
<dbReference type="SUPFAM" id="SSF51905">
    <property type="entry name" value="FAD/NAD(P)-binding domain"/>
    <property type="match status" value="1"/>
</dbReference>
<reference evidence="2 3" key="1">
    <citation type="journal article" date="2018" name="Front. Plant Sci.">
        <title>Red Clover (Trifolium pratense) and Zigzag Clover (T. medium) - A Picture of Genomic Similarities and Differences.</title>
        <authorList>
            <person name="Dluhosova J."/>
            <person name="Istvanek J."/>
            <person name="Nedelnik J."/>
            <person name="Repkova J."/>
        </authorList>
    </citation>
    <scope>NUCLEOTIDE SEQUENCE [LARGE SCALE GENOMIC DNA]</scope>
    <source>
        <strain evidence="3">cv. 10/8</strain>
        <tissue evidence="2">Leaf</tissue>
    </source>
</reference>
<keyword evidence="1" id="KW-0812">Transmembrane</keyword>
<dbReference type="GO" id="GO:0004497">
    <property type="term" value="F:monooxygenase activity"/>
    <property type="evidence" value="ECO:0007669"/>
    <property type="project" value="UniProtKB-KW"/>
</dbReference>
<name>A0A392P6H4_9FABA</name>
<feature type="transmembrane region" description="Helical" evidence="1">
    <location>
        <begin position="40"/>
        <end position="60"/>
    </location>
</feature>
<dbReference type="EMBL" id="LXQA010066214">
    <property type="protein sequence ID" value="MCI07661.1"/>
    <property type="molecule type" value="Genomic_DNA"/>
</dbReference>
<organism evidence="2 3">
    <name type="scientific">Trifolium medium</name>
    <dbReference type="NCBI Taxonomy" id="97028"/>
    <lineage>
        <taxon>Eukaryota</taxon>
        <taxon>Viridiplantae</taxon>
        <taxon>Streptophyta</taxon>
        <taxon>Embryophyta</taxon>
        <taxon>Tracheophyta</taxon>
        <taxon>Spermatophyta</taxon>
        <taxon>Magnoliopsida</taxon>
        <taxon>eudicotyledons</taxon>
        <taxon>Gunneridae</taxon>
        <taxon>Pentapetalae</taxon>
        <taxon>rosids</taxon>
        <taxon>fabids</taxon>
        <taxon>Fabales</taxon>
        <taxon>Fabaceae</taxon>
        <taxon>Papilionoideae</taxon>
        <taxon>50 kb inversion clade</taxon>
        <taxon>NPAAA clade</taxon>
        <taxon>Hologalegina</taxon>
        <taxon>IRL clade</taxon>
        <taxon>Trifolieae</taxon>
        <taxon>Trifolium</taxon>
    </lineage>
</organism>
<keyword evidence="2" id="KW-0560">Oxidoreductase</keyword>
<gene>
    <name evidence="2" type="ORF">A2U01_0028730</name>
</gene>
<comment type="caution">
    <text evidence="2">The sequence shown here is derived from an EMBL/GenBank/DDBJ whole genome shotgun (WGS) entry which is preliminary data.</text>
</comment>
<dbReference type="Gene3D" id="3.50.50.60">
    <property type="entry name" value="FAD/NAD(P)-binding domain"/>
    <property type="match status" value="1"/>
</dbReference>
<keyword evidence="1" id="KW-1133">Transmembrane helix</keyword>
<dbReference type="AlphaFoldDB" id="A0A392P6H4"/>
<accession>A0A392P6H4</accession>
<evidence type="ECO:0000256" key="1">
    <source>
        <dbReference type="SAM" id="Phobius"/>
    </source>
</evidence>
<sequence length="119" mass="13316">RDRNLNENNQHLFLLLRNRHRRRLFFRRGFSDSVIGLMDLYLLGWILSSVLSLFALYSLIYDGKRNCDVTEKVNQRVDSVNSTDAGEIKSEKLNGDADVIIVGAGVAGAALAHTLGKVL</sequence>
<keyword evidence="1" id="KW-0472">Membrane</keyword>